<feature type="compositionally biased region" description="Polar residues" evidence="1">
    <location>
        <begin position="168"/>
        <end position="179"/>
    </location>
</feature>
<feature type="domain" description="Endonuclease/exonuclease/phosphatase" evidence="3">
    <location>
        <begin position="92"/>
        <end position="420"/>
    </location>
</feature>
<sequence>MIRKHHLLTLALCATLTACASENNTVDDSNAQADAGEQDTTEQDATQQDATQQDATQQDTTSAPTTVRVATYNASLYRQQAGQLADDLAGGQDAQAKEVAEVLQRVRPDVVLINEFDWDADGEAARIFQEEYLAVGQAGQEALDYAHRYVPATNTGLSSGVDLDGDGQATTEPGSNAYGNDSYGYGQFTGQYGMVIYSRYPIATDAIRSFQEFLWKEMPDSQMPADFYSEEAKDVMRLSSKNHVDVPVEIDGTTVHVLASHPTPPAFDGPEDRNGRRNHDEVRLWLDYVTGGEQAAYLVDDSGVAGGLADGAEFVVVGDLNTDPKDGDSRRGALVDLLAFAQDPQPTSEGGAQAGEDQGRANAEHEGDHALDTADFSDGRVGNLRVDYALPSQGLSVTDSGVFWPAPGQPQAELVDVSDHHLVWVDLEL</sequence>
<keyword evidence="4" id="KW-0269">Exonuclease</keyword>
<dbReference type="PROSITE" id="PS51257">
    <property type="entry name" value="PROKAR_LIPOPROTEIN"/>
    <property type="match status" value="1"/>
</dbReference>
<evidence type="ECO:0000313" key="5">
    <source>
        <dbReference type="Proteomes" id="UP000315995"/>
    </source>
</evidence>
<dbReference type="GO" id="GO:0004527">
    <property type="term" value="F:exonuclease activity"/>
    <property type="evidence" value="ECO:0007669"/>
    <property type="project" value="UniProtKB-KW"/>
</dbReference>
<proteinExistence type="predicted"/>
<evidence type="ECO:0000259" key="3">
    <source>
        <dbReference type="Pfam" id="PF03372"/>
    </source>
</evidence>
<evidence type="ECO:0000256" key="2">
    <source>
        <dbReference type="SAM" id="SignalP"/>
    </source>
</evidence>
<dbReference type="SUPFAM" id="SSF56219">
    <property type="entry name" value="DNase I-like"/>
    <property type="match status" value="1"/>
</dbReference>
<gene>
    <name evidence="4" type="ORF">FIV42_11760</name>
</gene>
<accession>A0A5B8Y3W6</accession>
<keyword evidence="2" id="KW-0732">Signal</keyword>
<protein>
    <submittedName>
        <fullName evidence="4">Endonuclease/exonuclease/phosphatase family protein</fullName>
    </submittedName>
</protein>
<dbReference type="OrthoDB" id="292013at2"/>
<dbReference type="Pfam" id="PF03372">
    <property type="entry name" value="Exo_endo_phos"/>
    <property type="match status" value="1"/>
</dbReference>
<keyword evidence="5" id="KW-1185">Reference proteome</keyword>
<feature type="chain" id="PRO_5030106371" evidence="2">
    <location>
        <begin position="21"/>
        <end position="429"/>
    </location>
</feature>
<evidence type="ECO:0000313" key="4">
    <source>
        <dbReference type="EMBL" id="QDG51391.1"/>
    </source>
</evidence>
<dbReference type="InterPro" id="IPR005135">
    <property type="entry name" value="Endo/exonuclease/phosphatase"/>
</dbReference>
<feature type="region of interest" description="Disordered" evidence="1">
    <location>
        <begin position="160"/>
        <end position="181"/>
    </location>
</feature>
<dbReference type="RefSeq" id="WP_141197874.1">
    <property type="nucleotide sequence ID" value="NZ_CP041186.1"/>
</dbReference>
<keyword evidence="4" id="KW-0255">Endonuclease</keyword>
<name>A0A4Y6PST0_PERCE</name>
<keyword evidence="4" id="KW-0378">Hydrolase</keyword>
<feature type="region of interest" description="Disordered" evidence="1">
    <location>
        <begin position="343"/>
        <end position="365"/>
    </location>
</feature>
<keyword evidence="4" id="KW-0540">Nuclease</keyword>
<dbReference type="Gene3D" id="3.60.10.10">
    <property type="entry name" value="Endonuclease/exonuclease/phosphatase"/>
    <property type="match status" value="1"/>
</dbReference>
<evidence type="ECO:0000256" key="1">
    <source>
        <dbReference type="SAM" id="MobiDB-lite"/>
    </source>
</evidence>
<dbReference type="GO" id="GO:0004519">
    <property type="term" value="F:endonuclease activity"/>
    <property type="evidence" value="ECO:0007669"/>
    <property type="project" value="UniProtKB-KW"/>
</dbReference>
<feature type="signal peptide" evidence="2">
    <location>
        <begin position="1"/>
        <end position="20"/>
    </location>
</feature>
<accession>A0A4Y6PST0</accession>
<organism evidence="4 5">
    <name type="scientific">Persicimonas caeni</name>
    <dbReference type="NCBI Taxonomy" id="2292766"/>
    <lineage>
        <taxon>Bacteria</taxon>
        <taxon>Deltaproteobacteria</taxon>
        <taxon>Bradymonadales</taxon>
        <taxon>Bradymonadaceae</taxon>
        <taxon>Persicimonas</taxon>
    </lineage>
</organism>
<dbReference type="InterPro" id="IPR036691">
    <property type="entry name" value="Endo/exonu/phosph_ase_sf"/>
</dbReference>
<dbReference type="AlphaFoldDB" id="A0A4Y6PST0"/>
<reference evidence="4 5" key="1">
    <citation type="submission" date="2019-06" db="EMBL/GenBank/DDBJ databases">
        <title>Persicimonas caeni gen. nov., sp. nov., a predatory bacterium isolated from solar saltern.</title>
        <authorList>
            <person name="Wang S."/>
        </authorList>
    </citation>
    <scope>NUCLEOTIDE SEQUENCE [LARGE SCALE GENOMIC DNA]</scope>
    <source>
        <strain evidence="4 5">YN101</strain>
    </source>
</reference>
<feature type="region of interest" description="Disordered" evidence="1">
    <location>
        <begin position="28"/>
        <end position="65"/>
    </location>
</feature>
<dbReference type="EMBL" id="CP041186">
    <property type="protein sequence ID" value="QDG51391.1"/>
    <property type="molecule type" value="Genomic_DNA"/>
</dbReference>
<feature type="compositionally biased region" description="Low complexity" evidence="1">
    <location>
        <begin position="43"/>
        <end position="65"/>
    </location>
</feature>
<dbReference type="Proteomes" id="UP000315995">
    <property type="component" value="Chromosome"/>
</dbReference>